<evidence type="ECO:0000313" key="1">
    <source>
        <dbReference type="EMBL" id="MBE0383566.1"/>
    </source>
</evidence>
<accession>A0ABR9EUP2</accession>
<organism evidence="1 2">
    <name type="scientific">Pseudoalteromonas carrageenovora IAM 12662</name>
    <dbReference type="NCBI Taxonomy" id="1314868"/>
    <lineage>
        <taxon>Bacteria</taxon>
        <taxon>Pseudomonadati</taxon>
        <taxon>Pseudomonadota</taxon>
        <taxon>Gammaproteobacteria</taxon>
        <taxon>Alteromonadales</taxon>
        <taxon>Pseudoalteromonadaceae</taxon>
        <taxon>Pseudoalteromonas</taxon>
    </lineage>
</organism>
<sequence length="43" mass="5036">MLDVYETIIINDIWARLLSGLLILVDKLYRNAKTNNQVIKMVM</sequence>
<comment type="caution">
    <text evidence="1">The sequence shown here is derived from an EMBL/GenBank/DDBJ whole genome shotgun (WGS) entry which is preliminary data.</text>
</comment>
<evidence type="ECO:0008006" key="3">
    <source>
        <dbReference type="Google" id="ProtNLM"/>
    </source>
</evidence>
<dbReference type="EMBL" id="AQGW01000023">
    <property type="protein sequence ID" value="MBE0383566.1"/>
    <property type="molecule type" value="Genomic_DNA"/>
</dbReference>
<proteinExistence type="predicted"/>
<protein>
    <recommendedName>
        <fullName evidence="3">Transposase</fullName>
    </recommendedName>
</protein>
<evidence type="ECO:0000313" key="2">
    <source>
        <dbReference type="Proteomes" id="UP000615003"/>
    </source>
</evidence>
<keyword evidence="2" id="KW-1185">Reference proteome</keyword>
<dbReference type="Proteomes" id="UP000615003">
    <property type="component" value="Unassembled WGS sequence"/>
</dbReference>
<gene>
    <name evidence="1" type="ORF">PCARR_a1847</name>
</gene>
<name>A0ABR9EUP2_PSEVC</name>
<reference evidence="1 2" key="1">
    <citation type="submission" date="2015-06" db="EMBL/GenBank/DDBJ databases">
        <title>Genome sequence of Pseudoalteromonas carrageenovora.</title>
        <authorList>
            <person name="Xie B.-B."/>
            <person name="Rong J.-C."/>
            <person name="Qin Q.-L."/>
            <person name="Zhang Y.-Z."/>
        </authorList>
    </citation>
    <scope>NUCLEOTIDE SEQUENCE [LARGE SCALE GENOMIC DNA]</scope>
    <source>
        <strain evidence="1 2">IAM 12662</strain>
    </source>
</reference>